<accession>A0A167DDA5</accession>
<gene>
    <name evidence="4" type="ORF">CI238_07707</name>
</gene>
<dbReference type="GO" id="GO:0004540">
    <property type="term" value="F:RNA nuclease activity"/>
    <property type="evidence" value="ECO:0007669"/>
    <property type="project" value="InterPro"/>
</dbReference>
<organism evidence="4 5">
    <name type="scientific">Colletotrichum incanum</name>
    <name type="common">Soybean anthracnose fungus</name>
    <dbReference type="NCBI Taxonomy" id="1573173"/>
    <lineage>
        <taxon>Eukaryota</taxon>
        <taxon>Fungi</taxon>
        <taxon>Dikarya</taxon>
        <taxon>Ascomycota</taxon>
        <taxon>Pezizomycotina</taxon>
        <taxon>Sordariomycetes</taxon>
        <taxon>Hypocreomycetidae</taxon>
        <taxon>Glomerellales</taxon>
        <taxon>Glomerellaceae</taxon>
        <taxon>Colletotrichum</taxon>
        <taxon>Colletotrichum spaethianum species complex</taxon>
    </lineage>
</organism>
<dbReference type="GO" id="GO:0016787">
    <property type="term" value="F:hydrolase activity"/>
    <property type="evidence" value="ECO:0007669"/>
    <property type="project" value="UniProtKB-KW"/>
</dbReference>
<dbReference type="AlphaFoldDB" id="A0A167DDA5"/>
<feature type="non-terminal residue" evidence="4">
    <location>
        <position position="1"/>
    </location>
</feature>
<evidence type="ECO:0000256" key="2">
    <source>
        <dbReference type="ARBA" id="ARBA00022801"/>
    </source>
</evidence>
<comment type="caution">
    <text evidence="4">The sequence shown here is derived from an EMBL/GenBank/DDBJ whole genome shotgun (WGS) entry which is preliminary data.</text>
</comment>
<evidence type="ECO:0000256" key="3">
    <source>
        <dbReference type="SAM" id="SignalP"/>
    </source>
</evidence>
<dbReference type="GO" id="GO:0003723">
    <property type="term" value="F:RNA binding"/>
    <property type="evidence" value="ECO:0007669"/>
    <property type="project" value="InterPro"/>
</dbReference>
<feature type="signal peptide" evidence="3">
    <location>
        <begin position="1"/>
        <end position="26"/>
    </location>
</feature>
<feature type="chain" id="PRO_5007885186" evidence="3">
    <location>
        <begin position="27"/>
        <end position="162"/>
    </location>
</feature>
<dbReference type="EMBL" id="LFIW01001087">
    <property type="protein sequence ID" value="KZL83724.1"/>
    <property type="molecule type" value="Genomic_DNA"/>
</dbReference>
<keyword evidence="5" id="KW-1185">Reference proteome</keyword>
<reference evidence="4 5" key="1">
    <citation type="submission" date="2015-06" db="EMBL/GenBank/DDBJ databases">
        <title>Survival trade-offs in plant roots during colonization by closely related pathogenic and mutualistic fungi.</title>
        <authorList>
            <person name="Hacquard S."/>
            <person name="Kracher B."/>
            <person name="Hiruma K."/>
            <person name="Weinman A."/>
            <person name="Muench P."/>
            <person name="Garrido Oter R."/>
            <person name="Ver Loren van Themaat E."/>
            <person name="Dallerey J.-F."/>
            <person name="Damm U."/>
            <person name="Henrissat B."/>
            <person name="Lespinet O."/>
            <person name="Thon M."/>
            <person name="Kemen E."/>
            <person name="McHardy A.C."/>
            <person name="Schulze-Lefert P."/>
            <person name="O'Connell R.J."/>
        </authorList>
    </citation>
    <scope>NUCLEOTIDE SEQUENCE [LARGE SCALE GENOMIC DNA]</scope>
    <source>
        <strain evidence="4 5">MAFF 238704</strain>
    </source>
</reference>
<name>A0A167DDA5_COLIC</name>
<keyword evidence="1" id="KW-0540">Nuclease</keyword>
<sequence length="162" mass="17384">LHRITKMVSYTYLLTVLAATAAVASPAPLHNSDGTIEIRQSGQVYVCKAGANNNGVKYGEVGQDSAIGYFREAKTKAGSSGYPKKFDNKGSVMKFASGCASDVYELPVLSDGKRYDFNAKKGSTNKPGPMRVYYTKDLKFCGIGAKERADGTGNPHNCVLQN</sequence>
<keyword evidence="2" id="KW-0378">Hydrolase</keyword>
<dbReference type="Proteomes" id="UP000076584">
    <property type="component" value="Unassembled WGS sequence"/>
</dbReference>
<dbReference type="Gene3D" id="3.10.450.30">
    <property type="entry name" value="Microbial ribonucleases"/>
    <property type="match status" value="1"/>
</dbReference>
<evidence type="ECO:0000313" key="5">
    <source>
        <dbReference type="Proteomes" id="UP000076584"/>
    </source>
</evidence>
<proteinExistence type="predicted"/>
<evidence type="ECO:0000313" key="4">
    <source>
        <dbReference type="EMBL" id="KZL83724.1"/>
    </source>
</evidence>
<keyword evidence="3" id="KW-0732">Signal</keyword>
<dbReference type="SUPFAM" id="SSF53933">
    <property type="entry name" value="Microbial ribonucleases"/>
    <property type="match status" value="1"/>
</dbReference>
<dbReference type="InterPro" id="IPR016191">
    <property type="entry name" value="Ribonuclease/ribotoxin"/>
</dbReference>
<protein>
    <submittedName>
        <fullName evidence="4">Uncharacterized protein</fullName>
    </submittedName>
</protein>
<evidence type="ECO:0000256" key="1">
    <source>
        <dbReference type="ARBA" id="ARBA00022722"/>
    </source>
</evidence>